<feature type="compositionally biased region" description="Polar residues" evidence="1">
    <location>
        <begin position="287"/>
        <end position="306"/>
    </location>
</feature>
<sequence>MYYQECVSLGKFYKTEVKYFWCGLKEKPHDPKEEPCGFVGTNSEVTEHLSSHSGVYRLRCTTCYKTFYEDSIYLHHQEAKTCLNKVEFIANDKRMIGFHHRLKNMFMTQISGDDVEKLRDVWEKRQRQKRPEYSDITDPLSLATKVPLPLDVFPVTKSTLKTPSYESVGNQTPHHYIDNQSPMRKPSYDAQGNRTPNRSTSIPAPSHCVHHQELQPPQGPPVRHQDIGQQDPQVQAANGWVHPSDPRLQRLNDPRSQPRSRTPDECWREPQHFTPPAPNRQILANDARSSTSLGFRSQQPRATNTPNEHRDQLRQNVPAAPDRQILANDVRSSTSFGFHAQQSNEPRFADRIIAHQTRIAPESDHQGTRVYNNTPIHRPHHSPELAAPVSPTSASQVRMAPSKQSGHQLQNQNPVHSPTTVPGYAAAEVRSSPPASLKAPSNQDPRVFNNSQVHRPNQKQAHSPELSKPATPNVPPQRVSPPAPIKESSRTIILSDSVIKRLNEIRQKQVQQNFLDSNDLSPGYNDEQDLQQDLQFDVSNQYLPRVHKTQNHPKEAGERQDVREEGTSTPKPSELPQDAVKDTDFSPAPAAPIGPNHESQQPTNPLGFLPWNDLPNLRKFIPDFLGKPSEDISLPSPSPSELLPPPPPPPVLSHIAVKISTTEASTDSSPALPTPEPASTPARLAPMHFKGSSGRKIAKSKIAVFNSPSPIKEASKDQKNQKNRSQEASLPAPDRPPGILAAGKSVPEKVENRQTPSLISSVFDYLPHLEASAASAQSFRNSCTSSSRSPSPSPDRKRRHLDDSDGKKETRRRSRSRSRHQETGRDSSNEQGWSATPRAPKKLRRESVDLVHGSTSGSDMDIESDGNPSPEILHQGKIDSSVFMTYGREPRNTVRLISLIDLVDVPDHQARSDPSGESNPAKPPASQTRSTPHQQLVSLVDQVEVLQYGSSGQRTGTVSNARLPPASFVNSPAFKYPNQPPSGGSGLIGTSETPNPSSQRNLYQKLSCPDFGNLKGADPEVILAQYRDWMKNKKQATSSRI</sequence>
<feature type="compositionally biased region" description="Basic and acidic residues" evidence="1">
    <location>
        <begin position="819"/>
        <end position="828"/>
    </location>
</feature>
<feature type="compositionally biased region" description="Low complexity" evidence="1">
    <location>
        <begin position="778"/>
        <end position="790"/>
    </location>
</feature>
<proteinExistence type="predicted"/>
<dbReference type="Proteomes" id="UP000827892">
    <property type="component" value="Chromosome III"/>
</dbReference>
<feature type="compositionally biased region" description="Basic residues" evidence="1">
    <location>
        <begin position="809"/>
        <end position="818"/>
    </location>
</feature>
<feature type="region of interest" description="Disordered" evidence="1">
    <location>
        <begin position="541"/>
        <end position="753"/>
    </location>
</feature>
<feature type="region of interest" description="Disordered" evidence="1">
    <location>
        <begin position="162"/>
        <end position="312"/>
    </location>
</feature>
<feature type="region of interest" description="Disordered" evidence="1">
    <location>
        <begin position="907"/>
        <end position="933"/>
    </location>
</feature>
<feature type="compositionally biased region" description="Polar residues" evidence="1">
    <location>
        <begin position="659"/>
        <end position="671"/>
    </location>
</feature>
<organism evidence="2 3">
    <name type="scientific">Caenorhabditis briggsae</name>
    <dbReference type="NCBI Taxonomy" id="6238"/>
    <lineage>
        <taxon>Eukaryota</taxon>
        <taxon>Metazoa</taxon>
        <taxon>Ecdysozoa</taxon>
        <taxon>Nematoda</taxon>
        <taxon>Chromadorea</taxon>
        <taxon>Rhabditida</taxon>
        <taxon>Rhabditina</taxon>
        <taxon>Rhabditomorpha</taxon>
        <taxon>Rhabditoidea</taxon>
        <taxon>Rhabditidae</taxon>
        <taxon>Peloderinae</taxon>
        <taxon>Caenorhabditis</taxon>
    </lineage>
</organism>
<dbReference type="AlphaFoldDB" id="A0AAE9DFR9"/>
<feature type="compositionally biased region" description="Basic and acidic residues" evidence="1">
    <location>
        <begin position="261"/>
        <end position="271"/>
    </location>
</feature>
<feature type="compositionally biased region" description="Polar residues" evidence="1">
    <location>
        <begin position="162"/>
        <end position="182"/>
    </location>
</feature>
<feature type="compositionally biased region" description="Pro residues" evidence="1">
    <location>
        <begin position="636"/>
        <end position="651"/>
    </location>
</feature>
<accession>A0AAE9DFR9</accession>
<feature type="region of interest" description="Disordered" evidence="1">
    <location>
        <begin position="773"/>
        <end position="874"/>
    </location>
</feature>
<evidence type="ECO:0000313" key="3">
    <source>
        <dbReference type="Proteomes" id="UP000827892"/>
    </source>
</evidence>
<feature type="compositionally biased region" description="Polar residues" evidence="1">
    <location>
        <begin position="227"/>
        <end position="236"/>
    </location>
</feature>
<feature type="compositionally biased region" description="Basic and acidic residues" evidence="1">
    <location>
        <begin position="244"/>
        <end position="253"/>
    </location>
</feature>
<feature type="region of interest" description="Disordered" evidence="1">
    <location>
        <begin position="970"/>
        <end position="1003"/>
    </location>
</feature>
<evidence type="ECO:0000313" key="2">
    <source>
        <dbReference type="EMBL" id="ULU02585.1"/>
    </source>
</evidence>
<feature type="compositionally biased region" description="Pro residues" evidence="1">
    <location>
        <begin position="472"/>
        <end position="484"/>
    </location>
</feature>
<feature type="compositionally biased region" description="Basic and acidic residues" evidence="1">
    <location>
        <begin position="552"/>
        <end position="566"/>
    </location>
</feature>
<feature type="compositionally biased region" description="Polar residues" evidence="1">
    <location>
        <begin position="390"/>
        <end position="420"/>
    </location>
</feature>
<gene>
    <name evidence="2" type="ORF">L3Y34_002281</name>
</gene>
<name>A0AAE9DFR9_CAEBR</name>
<evidence type="ECO:0000256" key="1">
    <source>
        <dbReference type="SAM" id="MobiDB-lite"/>
    </source>
</evidence>
<feature type="compositionally biased region" description="Polar residues" evidence="1">
    <location>
        <begin position="190"/>
        <end position="203"/>
    </location>
</feature>
<reference evidence="2 3" key="1">
    <citation type="submission" date="2022-05" db="EMBL/GenBank/DDBJ databases">
        <title>Chromosome-level reference genomes for two strains of Caenorhabditis briggsae: an improved platform for comparative genomics.</title>
        <authorList>
            <person name="Stevens L."/>
            <person name="Andersen E.C."/>
        </authorList>
    </citation>
    <scope>NUCLEOTIDE SEQUENCE [LARGE SCALE GENOMIC DNA]</scope>
    <source>
        <strain evidence="2">QX1410_ONT</strain>
        <tissue evidence="2">Whole-organism</tissue>
    </source>
</reference>
<protein>
    <submittedName>
        <fullName evidence="2">Uncharacterized protein</fullName>
    </submittedName>
</protein>
<feature type="compositionally biased region" description="Polar residues" evidence="1">
    <location>
        <begin position="988"/>
        <end position="1003"/>
    </location>
</feature>
<feature type="compositionally biased region" description="Polar residues" evidence="1">
    <location>
        <begin position="439"/>
        <end position="461"/>
    </location>
</feature>
<feature type="region of interest" description="Disordered" evidence="1">
    <location>
        <begin position="357"/>
        <end position="488"/>
    </location>
</feature>
<dbReference type="EMBL" id="CP090893">
    <property type="protein sequence ID" value="ULU02585.1"/>
    <property type="molecule type" value="Genomic_DNA"/>
</dbReference>